<sequence length="55" mass="5721">MNVAKKIGETHDVVMHGSESAFGSRVAWPRAALTILGVSLALWGVVVAIFSVAIG</sequence>
<keyword evidence="1" id="KW-1133">Transmembrane helix</keyword>
<organism evidence="2 3">
    <name type="scientific">Neoroseomonas lacus</name>
    <dbReference type="NCBI Taxonomy" id="287609"/>
    <lineage>
        <taxon>Bacteria</taxon>
        <taxon>Pseudomonadati</taxon>
        <taxon>Pseudomonadota</taxon>
        <taxon>Alphaproteobacteria</taxon>
        <taxon>Acetobacterales</taxon>
        <taxon>Acetobacteraceae</taxon>
        <taxon>Neoroseomonas</taxon>
    </lineage>
</organism>
<accession>A0A917K397</accession>
<keyword evidence="3" id="KW-1185">Reference proteome</keyword>
<dbReference type="AlphaFoldDB" id="A0A917K397"/>
<evidence type="ECO:0000313" key="3">
    <source>
        <dbReference type="Proteomes" id="UP000661507"/>
    </source>
</evidence>
<evidence type="ECO:0000256" key="1">
    <source>
        <dbReference type="SAM" id="Phobius"/>
    </source>
</evidence>
<reference evidence="2" key="2">
    <citation type="submission" date="2020-09" db="EMBL/GenBank/DDBJ databases">
        <authorList>
            <person name="Sun Q."/>
            <person name="Zhou Y."/>
        </authorList>
    </citation>
    <scope>NUCLEOTIDE SEQUENCE</scope>
    <source>
        <strain evidence="2">CGMCC 1.3617</strain>
    </source>
</reference>
<protein>
    <submittedName>
        <fullName evidence="2">Uncharacterized protein</fullName>
    </submittedName>
</protein>
<gene>
    <name evidence="2" type="ORF">GCM10011320_00040</name>
</gene>
<evidence type="ECO:0000313" key="2">
    <source>
        <dbReference type="EMBL" id="GGI97426.1"/>
    </source>
</evidence>
<dbReference type="Proteomes" id="UP000661507">
    <property type="component" value="Unassembled WGS sequence"/>
</dbReference>
<dbReference type="EMBL" id="BMKW01000001">
    <property type="protein sequence ID" value="GGI97426.1"/>
    <property type="molecule type" value="Genomic_DNA"/>
</dbReference>
<comment type="caution">
    <text evidence="2">The sequence shown here is derived from an EMBL/GenBank/DDBJ whole genome shotgun (WGS) entry which is preliminary data.</text>
</comment>
<reference evidence="2" key="1">
    <citation type="journal article" date="2014" name="Int. J. Syst. Evol. Microbiol.">
        <title>Complete genome sequence of Corynebacterium casei LMG S-19264T (=DSM 44701T), isolated from a smear-ripened cheese.</title>
        <authorList>
            <consortium name="US DOE Joint Genome Institute (JGI-PGF)"/>
            <person name="Walter F."/>
            <person name="Albersmeier A."/>
            <person name="Kalinowski J."/>
            <person name="Ruckert C."/>
        </authorList>
    </citation>
    <scope>NUCLEOTIDE SEQUENCE</scope>
    <source>
        <strain evidence="2">CGMCC 1.3617</strain>
    </source>
</reference>
<proteinExistence type="predicted"/>
<keyword evidence="1" id="KW-0812">Transmembrane</keyword>
<feature type="transmembrane region" description="Helical" evidence="1">
    <location>
        <begin position="31"/>
        <end position="54"/>
    </location>
</feature>
<keyword evidence="1" id="KW-0472">Membrane</keyword>
<name>A0A917K397_9PROT</name>